<feature type="compositionally biased region" description="Low complexity" evidence="1">
    <location>
        <begin position="160"/>
        <end position="169"/>
    </location>
</feature>
<accession>A0A1E5W4X5</accession>
<name>A0A1E5W4X5_9POAL</name>
<gene>
    <name evidence="3" type="ORF">BAE44_0006518</name>
</gene>
<keyword evidence="4" id="KW-1185">Reference proteome</keyword>
<reference evidence="3 4" key="1">
    <citation type="submission" date="2016-09" db="EMBL/GenBank/DDBJ databases">
        <title>The draft genome of Dichanthelium oligosanthes: A C3 panicoid grass species.</title>
        <authorList>
            <person name="Studer A.J."/>
            <person name="Schnable J.C."/>
            <person name="Brutnell T.P."/>
        </authorList>
    </citation>
    <scope>NUCLEOTIDE SEQUENCE [LARGE SCALE GENOMIC DNA]</scope>
    <source>
        <strain evidence="4">cv. Kellogg 1175</strain>
        <tissue evidence="3">Leaf</tissue>
    </source>
</reference>
<dbReference type="SUPFAM" id="SSF49599">
    <property type="entry name" value="TRAF domain-like"/>
    <property type="match status" value="1"/>
</dbReference>
<dbReference type="PANTHER" id="PTHR26379:SF282">
    <property type="entry name" value="OS04G0433000 PROTEIN"/>
    <property type="match status" value="1"/>
</dbReference>
<dbReference type="Proteomes" id="UP000095767">
    <property type="component" value="Unassembled WGS sequence"/>
</dbReference>
<comment type="caution">
    <text evidence="3">The sequence shown here is derived from an EMBL/GenBank/DDBJ whole genome shotgun (WGS) entry which is preliminary data.</text>
</comment>
<dbReference type="PROSITE" id="PS50144">
    <property type="entry name" value="MATH"/>
    <property type="match status" value="1"/>
</dbReference>
<dbReference type="InterPro" id="IPR008974">
    <property type="entry name" value="TRAF-like"/>
</dbReference>
<dbReference type="InterPro" id="IPR045005">
    <property type="entry name" value="BPM1-6"/>
</dbReference>
<evidence type="ECO:0000256" key="1">
    <source>
        <dbReference type="SAM" id="MobiDB-lite"/>
    </source>
</evidence>
<dbReference type="AlphaFoldDB" id="A0A1E5W4X5"/>
<feature type="region of interest" description="Disordered" evidence="1">
    <location>
        <begin position="152"/>
        <end position="193"/>
    </location>
</feature>
<evidence type="ECO:0000259" key="2">
    <source>
        <dbReference type="PROSITE" id="PS50144"/>
    </source>
</evidence>
<dbReference type="InterPro" id="IPR002083">
    <property type="entry name" value="MATH/TRAF_dom"/>
</dbReference>
<sequence length="193" mass="21706">MYSLSSGGGRPRLPSRFVVGGRNWHIDYYPNGTNGTKDSEYDAITLHLRVAAGYQRERVLAEFKFNLLDPSGNTAYELASLMNVFTTPARQHHHETEGVGTGFGLAEFVMKEELERRRETLLKDDCLAIRCDASASPSWASWPSLLRRSVTTMPGTMTPAGRARGASTSSRRRRQPLDDKEYIRRSLAKNRRA</sequence>
<dbReference type="OrthoDB" id="691578at2759"/>
<feature type="domain" description="MATH" evidence="2">
    <location>
        <begin position="1"/>
        <end position="133"/>
    </location>
</feature>
<dbReference type="GO" id="GO:0016567">
    <property type="term" value="P:protein ubiquitination"/>
    <property type="evidence" value="ECO:0007669"/>
    <property type="project" value="InterPro"/>
</dbReference>
<dbReference type="Gene3D" id="2.60.210.10">
    <property type="entry name" value="Apoptosis, Tumor Necrosis Factor Receptor Associated Protein 2, Chain A"/>
    <property type="match status" value="1"/>
</dbReference>
<dbReference type="EMBL" id="LWDX02021068">
    <property type="protein sequence ID" value="OEL32463.1"/>
    <property type="molecule type" value="Genomic_DNA"/>
</dbReference>
<evidence type="ECO:0000313" key="3">
    <source>
        <dbReference type="EMBL" id="OEL32463.1"/>
    </source>
</evidence>
<protein>
    <recommendedName>
        <fullName evidence="2">MATH domain-containing protein</fullName>
    </recommendedName>
</protein>
<proteinExistence type="predicted"/>
<dbReference type="PANTHER" id="PTHR26379">
    <property type="entry name" value="BTB/POZ AND MATH DOMAIN-CONTAINING PROTEIN 1"/>
    <property type="match status" value="1"/>
</dbReference>
<evidence type="ECO:0000313" key="4">
    <source>
        <dbReference type="Proteomes" id="UP000095767"/>
    </source>
</evidence>
<feature type="compositionally biased region" description="Basic and acidic residues" evidence="1">
    <location>
        <begin position="175"/>
        <end position="184"/>
    </location>
</feature>
<organism evidence="3 4">
    <name type="scientific">Dichanthelium oligosanthes</name>
    <dbReference type="NCBI Taxonomy" id="888268"/>
    <lineage>
        <taxon>Eukaryota</taxon>
        <taxon>Viridiplantae</taxon>
        <taxon>Streptophyta</taxon>
        <taxon>Embryophyta</taxon>
        <taxon>Tracheophyta</taxon>
        <taxon>Spermatophyta</taxon>
        <taxon>Magnoliopsida</taxon>
        <taxon>Liliopsida</taxon>
        <taxon>Poales</taxon>
        <taxon>Poaceae</taxon>
        <taxon>PACMAD clade</taxon>
        <taxon>Panicoideae</taxon>
        <taxon>Panicodae</taxon>
        <taxon>Paniceae</taxon>
        <taxon>Dichantheliinae</taxon>
        <taxon>Dichanthelium</taxon>
    </lineage>
</organism>
<dbReference type="Pfam" id="PF22486">
    <property type="entry name" value="MATH_2"/>
    <property type="match status" value="1"/>
</dbReference>
<dbReference type="STRING" id="888268.A0A1E5W4X5"/>
<dbReference type="CDD" id="cd00121">
    <property type="entry name" value="MATH"/>
    <property type="match status" value="1"/>
</dbReference>